<dbReference type="GO" id="GO:0016787">
    <property type="term" value="F:hydrolase activity"/>
    <property type="evidence" value="ECO:0007669"/>
    <property type="project" value="UniProtKB-KW"/>
</dbReference>
<proteinExistence type="predicted"/>
<feature type="coiled-coil region" evidence="4">
    <location>
        <begin position="285"/>
        <end position="312"/>
    </location>
</feature>
<reference evidence="6 7" key="1">
    <citation type="submission" date="2018-09" db="EMBL/GenBank/DDBJ databases">
        <authorList>
            <person name="Zhu H."/>
        </authorList>
    </citation>
    <scope>NUCLEOTIDE SEQUENCE [LARGE SCALE GENOMIC DNA]</scope>
    <source>
        <strain evidence="6 7">K2S05-167</strain>
    </source>
</reference>
<dbReference type="PANTHER" id="PTHR43309">
    <property type="entry name" value="5-OXOPROLINASE SUBUNIT C"/>
    <property type="match status" value="1"/>
</dbReference>
<dbReference type="GO" id="GO:0016740">
    <property type="term" value="F:transferase activity"/>
    <property type="evidence" value="ECO:0007669"/>
    <property type="project" value="UniProtKB-KW"/>
</dbReference>
<dbReference type="InterPro" id="IPR029000">
    <property type="entry name" value="Cyclophilin-like_dom_sf"/>
</dbReference>
<keyword evidence="1" id="KW-0547">Nucleotide-binding</keyword>
<evidence type="ECO:0000256" key="3">
    <source>
        <dbReference type="ARBA" id="ARBA00022840"/>
    </source>
</evidence>
<sequence>MVEVLRPGLQSTLQDTGRRVRALGIPSGGAADSVALRLANALVGNAADAAALEITLSGPKLRFRERAVVALCGAPFQMKLEGVDVPLNRAFTVQAGETLDIGGTSLGMRAVLALRGGLNGDVVFGSRSTDLRSGFGGRQGHAIQKGDELTVLPAEPRRVIRASLHPSLLTSVANHQVLRVLATAEAAPALLADLTRRAFTVSTQADRMGVRLQQNLSAPHDPARVSLPNVTGMVQLPPDGRPILLLPDSGTHGGYPTPLVVARVDLPRLAQLRPRGTVQFKLVNAGQATAALREAERTLRQTELTLQWLHAQGA</sequence>
<accession>A0A418V5L8</accession>
<name>A0A418V5L8_9DEIO</name>
<evidence type="ECO:0000256" key="4">
    <source>
        <dbReference type="SAM" id="Coils"/>
    </source>
</evidence>
<dbReference type="InterPro" id="IPR003778">
    <property type="entry name" value="CT_A_B"/>
</dbReference>
<dbReference type="PANTHER" id="PTHR43309:SF3">
    <property type="entry name" value="5-OXOPROLINASE SUBUNIT C"/>
    <property type="match status" value="1"/>
</dbReference>
<dbReference type="RefSeq" id="WP_119762455.1">
    <property type="nucleotide sequence ID" value="NZ_QYUJ01000014.1"/>
</dbReference>
<feature type="domain" description="Carboxyltransferase" evidence="5">
    <location>
        <begin position="22"/>
        <end position="298"/>
    </location>
</feature>
<keyword evidence="2" id="KW-0378">Hydrolase</keyword>
<dbReference type="SUPFAM" id="SSF50891">
    <property type="entry name" value="Cyclophilin-like"/>
    <property type="match status" value="1"/>
</dbReference>
<comment type="caution">
    <text evidence="6">The sequence shown here is derived from an EMBL/GenBank/DDBJ whole genome shotgun (WGS) entry which is preliminary data.</text>
</comment>
<organism evidence="6 7">
    <name type="scientific">Deinococcus cavernae</name>
    <dbReference type="NCBI Taxonomy" id="2320857"/>
    <lineage>
        <taxon>Bacteria</taxon>
        <taxon>Thermotogati</taxon>
        <taxon>Deinococcota</taxon>
        <taxon>Deinococci</taxon>
        <taxon>Deinococcales</taxon>
        <taxon>Deinococcaceae</taxon>
        <taxon>Deinococcus</taxon>
    </lineage>
</organism>
<evidence type="ECO:0000313" key="6">
    <source>
        <dbReference type="EMBL" id="RJF71359.1"/>
    </source>
</evidence>
<keyword evidence="7" id="KW-1185">Reference proteome</keyword>
<dbReference type="InterPro" id="IPR052708">
    <property type="entry name" value="PxpC"/>
</dbReference>
<dbReference type="Proteomes" id="UP000286287">
    <property type="component" value="Unassembled WGS sequence"/>
</dbReference>
<keyword evidence="4" id="KW-0175">Coiled coil</keyword>
<protein>
    <submittedName>
        <fullName evidence="6">Biotin-dependent carboxyltransferase</fullName>
    </submittedName>
</protein>
<gene>
    <name evidence="6" type="ORF">D3875_07010</name>
</gene>
<dbReference type="GO" id="GO:0005524">
    <property type="term" value="F:ATP binding"/>
    <property type="evidence" value="ECO:0007669"/>
    <property type="project" value="UniProtKB-KW"/>
</dbReference>
<dbReference type="AlphaFoldDB" id="A0A418V5L8"/>
<dbReference type="SMART" id="SM00797">
    <property type="entry name" value="AHS2"/>
    <property type="match status" value="1"/>
</dbReference>
<dbReference type="EMBL" id="QYUJ01000014">
    <property type="protein sequence ID" value="RJF71359.1"/>
    <property type="molecule type" value="Genomic_DNA"/>
</dbReference>
<dbReference type="OrthoDB" id="9782422at2"/>
<dbReference type="Gene3D" id="2.40.100.10">
    <property type="entry name" value="Cyclophilin-like"/>
    <property type="match status" value="1"/>
</dbReference>
<evidence type="ECO:0000259" key="5">
    <source>
        <dbReference type="SMART" id="SM00797"/>
    </source>
</evidence>
<evidence type="ECO:0000256" key="2">
    <source>
        <dbReference type="ARBA" id="ARBA00022801"/>
    </source>
</evidence>
<dbReference type="Pfam" id="PF02626">
    <property type="entry name" value="CT_A_B"/>
    <property type="match status" value="1"/>
</dbReference>
<keyword evidence="3" id="KW-0067">ATP-binding</keyword>
<keyword evidence="6" id="KW-0808">Transferase</keyword>
<evidence type="ECO:0000256" key="1">
    <source>
        <dbReference type="ARBA" id="ARBA00022741"/>
    </source>
</evidence>
<evidence type="ECO:0000313" key="7">
    <source>
        <dbReference type="Proteomes" id="UP000286287"/>
    </source>
</evidence>